<feature type="domain" description="Fibronectin type-III" evidence="13">
    <location>
        <begin position="980"/>
        <end position="1073"/>
    </location>
</feature>
<name>A0A482VCC6_ASBVE</name>
<dbReference type="GO" id="GO:0045202">
    <property type="term" value="C:synapse"/>
    <property type="evidence" value="ECO:0007669"/>
    <property type="project" value="TreeGrafter"/>
</dbReference>
<organism evidence="14 15">
    <name type="scientific">Asbolus verrucosus</name>
    <name type="common">Desert ironclad beetle</name>
    <dbReference type="NCBI Taxonomy" id="1661398"/>
    <lineage>
        <taxon>Eukaryota</taxon>
        <taxon>Metazoa</taxon>
        <taxon>Ecdysozoa</taxon>
        <taxon>Arthropoda</taxon>
        <taxon>Hexapoda</taxon>
        <taxon>Insecta</taxon>
        <taxon>Pterygota</taxon>
        <taxon>Neoptera</taxon>
        <taxon>Endopterygota</taxon>
        <taxon>Coleoptera</taxon>
        <taxon>Polyphaga</taxon>
        <taxon>Cucujiformia</taxon>
        <taxon>Tenebrionidae</taxon>
        <taxon>Pimeliinae</taxon>
        <taxon>Asbolus</taxon>
    </lineage>
</organism>
<accession>A0A482VCC6</accession>
<feature type="domain" description="Ig-like" evidence="12">
    <location>
        <begin position="181"/>
        <end position="271"/>
    </location>
</feature>
<dbReference type="STRING" id="1661398.A0A482VCC6"/>
<dbReference type="Pfam" id="PF13927">
    <property type="entry name" value="Ig_3"/>
    <property type="match status" value="3"/>
</dbReference>
<reference evidence="14 15" key="1">
    <citation type="submission" date="2017-03" db="EMBL/GenBank/DDBJ databases">
        <title>Genome of the blue death feigning beetle - Asbolus verrucosus.</title>
        <authorList>
            <person name="Rider S.D."/>
        </authorList>
    </citation>
    <scope>NUCLEOTIDE SEQUENCE [LARGE SCALE GENOMIC DNA]</scope>
    <source>
        <strain evidence="14">Butters</strain>
        <tissue evidence="14">Head and leg muscle</tissue>
    </source>
</reference>
<dbReference type="FunFam" id="2.60.40.10:FF:000093">
    <property type="entry name" value="Down syndrome cell adhesion molecule, isoform B"/>
    <property type="match status" value="1"/>
</dbReference>
<dbReference type="InterPro" id="IPR003599">
    <property type="entry name" value="Ig_sub"/>
</dbReference>
<dbReference type="InterPro" id="IPR003598">
    <property type="entry name" value="Ig_sub2"/>
</dbReference>
<evidence type="ECO:0000256" key="2">
    <source>
        <dbReference type="ARBA" id="ARBA00022692"/>
    </source>
</evidence>
<evidence type="ECO:0000256" key="5">
    <source>
        <dbReference type="ARBA" id="ARBA00022889"/>
    </source>
</evidence>
<dbReference type="Pfam" id="PF25059">
    <property type="entry name" value="FN3_DSCAM-DSCAML_C"/>
    <property type="match status" value="1"/>
</dbReference>
<evidence type="ECO:0000256" key="4">
    <source>
        <dbReference type="ARBA" id="ARBA00022737"/>
    </source>
</evidence>
<dbReference type="PANTHER" id="PTHR13817">
    <property type="entry name" value="TITIN"/>
    <property type="match status" value="1"/>
</dbReference>
<dbReference type="SMART" id="SM00408">
    <property type="entry name" value="IGc2"/>
    <property type="match status" value="6"/>
</dbReference>
<keyword evidence="3" id="KW-0732">Signal</keyword>
<dbReference type="FunFam" id="2.60.40.10:FF:000017">
    <property type="entry name" value="Down syndrome cell adhesion molecule b"/>
    <property type="match status" value="1"/>
</dbReference>
<dbReference type="GO" id="GO:0007156">
    <property type="term" value="P:homophilic cell adhesion via plasma membrane adhesion molecules"/>
    <property type="evidence" value="ECO:0007669"/>
    <property type="project" value="TreeGrafter"/>
</dbReference>
<evidence type="ECO:0000256" key="9">
    <source>
        <dbReference type="ARBA" id="ARBA00023319"/>
    </source>
</evidence>
<keyword evidence="15" id="KW-1185">Reference proteome</keyword>
<dbReference type="OrthoDB" id="5969272at2759"/>
<keyword evidence="5" id="KW-0130">Cell adhesion</keyword>
<keyword evidence="6 11" id="KW-1133">Transmembrane helix</keyword>
<protein>
    <submittedName>
        <fullName evidence="14">Down syndrome cell adhesion molecule-like protein Dscam2</fullName>
    </submittedName>
</protein>
<dbReference type="GO" id="GO:0016020">
    <property type="term" value="C:membrane"/>
    <property type="evidence" value="ECO:0007669"/>
    <property type="project" value="UniProtKB-SubCell"/>
</dbReference>
<dbReference type="Proteomes" id="UP000292052">
    <property type="component" value="Unassembled WGS sequence"/>
</dbReference>
<evidence type="ECO:0000256" key="10">
    <source>
        <dbReference type="SAM" id="MobiDB-lite"/>
    </source>
</evidence>
<dbReference type="SMART" id="SM00060">
    <property type="entry name" value="FN3"/>
    <property type="match status" value="6"/>
</dbReference>
<feature type="domain" description="Fibronectin type-III" evidence="13">
    <location>
        <begin position="585"/>
        <end position="682"/>
    </location>
</feature>
<dbReference type="Gene3D" id="2.60.40.10">
    <property type="entry name" value="Immunoglobulins"/>
    <property type="match status" value="12"/>
</dbReference>
<dbReference type="PROSITE" id="PS50853">
    <property type="entry name" value="FN3"/>
    <property type="match status" value="6"/>
</dbReference>
<dbReference type="FunFam" id="2.60.40.10:FF:000967">
    <property type="entry name" value="Uncharacterized protein, isoform D"/>
    <property type="match status" value="1"/>
</dbReference>
<evidence type="ECO:0000259" key="13">
    <source>
        <dbReference type="PROSITE" id="PS50853"/>
    </source>
</evidence>
<evidence type="ECO:0000256" key="6">
    <source>
        <dbReference type="ARBA" id="ARBA00022989"/>
    </source>
</evidence>
<dbReference type="FunFam" id="2.60.40.10:FF:000333">
    <property type="entry name" value="Down syndrome cell adhesion molecule"/>
    <property type="match status" value="1"/>
</dbReference>
<dbReference type="FunFam" id="2.60.40.10:FF:000719">
    <property type="entry name" value="nephrin isoform X1"/>
    <property type="match status" value="1"/>
</dbReference>
<feature type="domain" description="Fibronectin type-III" evidence="13">
    <location>
        <begin position="789"/>
        <end position="890"/>
    </location>
</feature>
<evidence type="ECO:0000256" key="11">
    <source>
        <dbReference type="SAM" id="Phobius"/>
    </source>
</evidence>
<keyword evidence="2 11" id="KW-0812">Transmembrane</keyword>
<evidence type="ECO:0000256" key="3">
    <source>
        <dbReference type="ARBA" id="ARBA00022729"/>
    </source>
</evidence>
<dbReference type="FunFam" id="2.60.40.10:FF:000028">
    <property type="entry name" value="Neuronal cell adhesion molecule"/>
    <property type="match status" value="1"/>
</dbReference>
<dbReference type="CDD" id="cd00063">
    <property type="entry name" value="FN3"/>
    <property type="match status" value="6"/>
</dbReference>
<feature type="domain" description="Fibronectin type-III" evidence="13">
    <location>
        <begin position="1074"/>
        <end position="1171"/>
    </location>
</feature>
<evidence type="ECO:0000256" key="1">
    <source>
        <dbReference type="ARBA" id="ARBA00004479"/>
    </source>
</evidence>
<comment type="subcellular location">
    <subcellularLocation>
        <location evidence="1">Membrane</location>
        <topology evidence="1">Single-pass type I membrane protein</topology>
    </subcellularLocation>
</comment>
<dbReference type="GO" id="GO:0007416">
    <property type="term" value="P:synapse assembly"/>
    <property type="evidence" value="ECO:0007669"/>
    <property type="project" value="TreeGrafter"/>
</dbReference>
<evidence type="ECO:0000256" key="8">
    <source>
        <dbReference type="ARBA" id="ARBA00023157"/>
    </source>
</evidence>
<dbReference type="SUPFAM" id="SSF48726">
    <property type="entry name" value="Immunoglobulin"/>
    <property type="match status" value="6"/>
</dbReference>
<keyword evidence="4" id="KW-0677">Repeat</keyword>
<dbReference type="SMART" id="SM00409">
    <property type="entry name" value="IG"/>
    <property type="match status" value="6"/>
</dbReference>
<feature type="domain" description="Ig-like" evidence="12">
    <location>
        <begin position="1"/>
        <end position="86"/>
    </location>
</feature>
<keyword evidence="8" id="KW-1015">Disulfide bond</keyword>
<feature type="domain" description="Fibronectin type-III" evidence="13">
    <location>
        <begin position="687"/>
        <end position="785"/>
    </location>
</feature>
<dbReference type="Pfam" id="PF00041">
    <property type="entry name" value="fn3"/>
    <property type="match status" value="5"/>
</dbReference>
<feature type="domain" description="Ig-like" evidence="12">
    <location>
        <begin position="90"/>
        <end position="175"/>
    </location>
</feature>
<dbReference type="InterPro" id="IPR056754">
    <property type="entry name" value="DSCAM/DSCAML_C"/>
</dbReference>
<feature type="domain" description="Ig-like" evidence="12">
    <location>
        <begin position="877"/>
        <end position="972"/>
    </location>
</feature>
<dbReference type="InterPro" id="IPR013098">
    <property type="entry name" value="Ig_I-set"/>
</dbReference>
<dbReference type="InterPro" id="IPR003961">
    <property type="entry name" value="FN3_dom"/>
</dbReference>
<dbReference type="SUPFAM" id="SSF49265">
    <property type="entry name" value="Fibronectin type III"/>
    <property type="match status" value="4"/>
</dbReference>
<feature type="non-terminal residue" evidence="14">
    <location>
        <position position="1415"/>
    </location>
</feature>
<evidence type="ECO:0000259" key="12">
    <source>
        <dbReference type="PROSITE" id="PS50835"/>
    </source>
</evidence>
<feature type="domain" description="Fibronectin type-III" evidence="13">
    <location>
        <begin position="475"/>
        <end position="580"/>
    </location>
</feature>
<proteinExistence type="predicted"/>
<feature type="domain" description="Ig-like" evidence="12">
    <location>
        <begin position="276"/>
        <end position="358"/>
    </location>
</feature>
<dbReference type="GO" id="GO:0048812">
    <property type="term" value="P:neuron projection morphogenesis"/>
    <property type="evidence" value="ECO:0007669"/>
    <property type="project" value="UniProtKB-ARBA"/>
</dbReference>
<dbReference type="InterPro" id="IPR050964">
    <property type="entry name" value="Striated_Muscle_Regulatory"/>
</dbReference>
<dbReference type="InterPro" id="IPR036179">
    <property type="entry name" value="Ig-like_dom_sf"/>
</dbReference>
<evidence type="ECO:0000256" key="7">
    <source>
        <dbReference type="ARBA" id="ARBA00023136"/>
    </source>
</evidence>
<gene>
    <name evidence="14" type="ORF">BDFB_000308</name>
</gene>
<dbReference type="PANTHER" id="PTHR13817:SF102">
    <property type="entry name" value="DOWN SYNDROME CELL ADHESION MOLECULE-LIKE PROTEIN DSCAM2"/>
    <property type="match status" value="1"/>
</dbReference>
<keyword evidence="7 11" id="KW-0472">Membrane</keyword>
<dbReference type="EMBL" id="QDEB01117242">
    <property type="protein sequence ID" value="RZB40629.1"/>
    <property type="molecule type" value="Genomic_DNA"/>
</dbReference>
<evidence type="ECO:0000313" key="15">
    <source>
        <dbReference type="Proteomes" id="UP000292052"/>
    </source>
</evidence>
<comment type="caution">
    <text evidence="14">The sequence shown here is derived from an EMBL/GenBank/DDBJ whole genome shotgun (WGS) entry which is preliminary data.</text>
</comment>
<dbReference type="InterPro" id="IPR036116">
    <property type="entry name" value="FN3_sf"/>
</dbReference>
<feature type="domain" description="Ig-like" evidence="12">
    <location>
        <begin position="374"/>
        <end position="468"/>
    </location>
</feature>
<dbReference type="Pfam" id="PF07679">
    <property type="entry name" value="I-set"/>
    <property type="match status" value="3"/>
</dbReference>
<evidence type="ECO:0000313" key="14">
    <source>
        <dbReference type="EMBL" id="RZB40629.1"/>
    </source>
</evidence>
<dbReference type="InterPro" id="IPR007110">
    <property type="entry name" value="Ig-like_dom"/>
</dbReference>
<sequence length="1415" mass="156407">MRPGPQVSLRCSATGSPPPQFRWFLDGEPLSDITAGHRYAISQYVDQSGDVISHLNISNVRVEDGGLYSCRALNSLGSTEHSARLNIYGPPFIRSIGPVKAVAGADITLHCPYSGYPIGSVRWERHGQELPLDLRHRLGEGGSLTISRLDPSVDSGFYGCFVTSRDGEVARREIQLIVNSPPILEPFRFPTSLQEGGRAQVTCSVTSGDMPIHFAWYKDGEHISASLQVEERAAEFYSILIFKEVSSRHSGAYTCVASNSAARANYTAQLMVKVTPQWVTEPQDISVLLGNSVLIGCSAKGFPEPQIMWLKGQGKTSTDYQPLLNIHSRATLLSNGSMWIEAVSPQDEGYYLCRATNGIGSGLTKVIFVGVNEPARFDLPAKNVSIKRGNPANLLCHVYGDIPIEIFWTLNGNRLDTSNYRYTVSNTNTENGLKSQVTIGRTDREDSGLYKCLAENTFGRSEHIINLAVQERPDPPSMLEVIEVASRSVRLSWRRPFDGNSPVIGYLVQYQILAPNQDWEQSTALNLTLPANTDSDVNPQETAVIGGLLPATVYTMRLLAVNSIDQSAFTEAVVVKTQEEEPSESPKDVRVDSIGPGELFLTWSVPPRESWNGELLGYIVSWNEHGGFPNQTKSLTVKGWATTKLQLTGLRKFTRYDINVRAFNSISTGPASSTVIGTTKEGVPEAPPQDITCSQISSQSMKISWTPPPPTLHGGLIQGYKVYYRPLPNENVDIPTTGEVKRTSSSETYLHTLFKYTNYSIKVLAYTGAGDGIMSVPLYCVTEEDLPGPPADIKAAALTGESILVSWLPPSKPNGHISHYTVYGREAGRVGKHTSYNVRVEDMVHVHGLLYEVRNLVEHQLYEFWVSATTSIGEGEPTAIVAQATNSRAPSRIASFSQFIRKSVKSKVLLPCLAVGNPTPRTRWIHRDRPITFSSFYEITTDGHLNIHSADQSLAGNYTCSAKNLFGDDNITYTLMVLMPPSAPILEVQFSTTRSIRLHWSQPEDGGSIIQGYTFNTKHDTDDWTSLELSPEHTVYTLDNLRCGSIYHIYLLAHNRVGNGSPSPIRTVRTKGGPPLLPKERDFISTNATTLQLNLYNWPDGGCIISQFSIEYRVLGSKIWHLISNSILDDKIIIQNLTPATWYQLKISAENDAGKITGHFSCATTTLSGGKIPLPSNFPEGTVSSDKFDYKEAYIIAPSICGVVLLISGSIIWVILTKMRRQQQENIEQQEEVISDEKTAERENTRNCQQVYTSSPIKSTEKIQDNVSGMYEISPYATFSVPGNNSRSVTTSTLDYTMQFKTFGHIEDEDHNAIIYPKNPNSKHSWHKHRFYSNEGEPPKSSRLRSNRVPTRGDSESDDTSGSPCGDCPSGPSYRVPECVDEDASPEDMRLQPPTGFSDSRELSEAECDRDIIMT</sequence>
<dbReference type="InterPro" id="IPR013783">
    <property type="entry name" value="Ig-like_fold"/>
</dbReference>
<feature type="compositionally biased region" description="Basic and acidic residues" evidence="10">
    <location>
        <begin position="1399"/>
        <end position="1415"/>
    </location>
</feature>
<keyword evidence="9" id="KW-0393">Immunoglobulin domain</keyword>
<dbReference type="PROSITE" id="PS50835">
    <property type="entry name" value="IG_LIKE"/>
    <property type="match status" value="6"/>
</dbReference>
<dbReference type="FunFam" id="2.60.40.10:FF:000104">
    <property type="entry name" value="Down syndrome cell adhesion molecule b"/>
    <property type="match status" value="1"/>
</dbReference>
<feature type="transmembrane region" description="Helical" evidence="11">
    <location>
        <begin position="1193"/>
        <end position="1216"/>
    </location>
</feature>
<feature type="region of interest" description="Disordered" evidence="10">
    <location>
        <begin position="1315"/>
        <end position="1415"/>
    </location>
</feature>